<dbReference type="Gene3D" id="3.40.50.2000">
    <property type="entry name" value="Glycogen Phosphorylase B"/>
    <property type="match status" value="2"/>
</dbReference>
<evidence type="ECO:0000313" key="7">
    <source>
        <dbReference type="Proteomes" id="UP000460142"/>
    </source>
</evidence>
<accession>A0A1H0T0K2</accession>
<keyword evidence="4" id="KW-0808">Transferase</keyword>
<dbReference type="EMBL" id="VZPS01000021">
    <property type="protein sequence ID" value="KAB0482025.1"/>
    <property type="molecule type" value="Genomic_DNA"/>
</dbReference>
<reference evidence="2 7" key="4">
    <citation type="submission" date="2019-09" db="EMBL/GenBank/DDBJ databases">
        <title>Draft genome sequences of 48 bacterial type strains from the CCUG.</title>
        <authorList>
            <person name="Tunovic T."/>
            <person name="Pineiro-Iglesias B."/>
            <person name="Unosson C."/>
            <person name="Inganas E."/>
            <person name="Ohlen M."/>
            <person name="Cardew S."/>
            <person name="Jensie-Markopoulos S."/>
            <person name="Salva-Serra F."/>
            <person name="Jaen-Luchoro D."/>
            <person name="Karlsson R."/>
            <person name="Svensson-Stadler L."/>
            <person name="Chun J."/>
            <person name="Moore E."/>
        </authorList>
    </citation>
    <scope>NUCLEOTIDE SEQUENCE [LARGE SCALE GENOMIC DNA]</scope>
    <source>
        <strain evidence="2 7">CCUG 53116</strain>
    </source>
</reference>
<evidence type="ECO:0000259" key="1">
    <source>
        <dbReference type="Pfam" id="PF00534"/>
    </source>
</evidence>
<evidence type="ECO:0000313" key="2">
    <source>
        <dbReference type="EMBL" id="KAB0482025.1"/>
    </source>
</evidence>
<evidence type="ECO:0000313" key="5">
    <source>
        <dbReference type="Proteomes" id="UP000186756"/>
    </source>
</evidence>
<dbReference type="InterPro" id="IPR001296">
    <property type="entry name" value="Glyco_trans_1"/>
</dbReference>
<proteinExistence type="predicted"/>
<protein>
    <submittedName>
        <fullName evidence="2">Glycosyltransferase family 4 protein</fullName>
    </submittedName>
    <submittedName>
        <fullName evidence="4">Glycosyltransferase involved in cell wall bisynthesis</fullName>
    </submittedName>
</protein>
<evidence type="ECO:0000313" key="4">
    <source>
        <dbReference type="EMBL" id="SDP47647.1"/>
    </source>
</evidence>
<dbReference type="SUPFAM" id="SSF53756">
    <property type="entry name" value="UDP-Glycosyltransferase/glycogen phosphorylase"/>
    <property type="match status" value="1"/>
</dbReference>
<evidence type="ECO:0000313" key="3">
    <source>
        <dbReference type="EMBL" id="OLT99953.1"/>
    </source>
</evidence>
<name>A0A1H0T0K2_PSERE</name>
<reference evidence="3" key="3">
    <citation type="submission" date="2017-01" db="EMBL/GenBank/DDBJ databases">
        <authorList>
            <person name="Mah S.A."/>
            <person name="Swanson W.J."/>
            <person name="Moy G.W."/>
            <person name="Vacquier V.D."/>
        </authorList>
    </citation>
    <scope>NUCLEOTIDE SEQUENCE [LARGE SCALE GENOMIC DNA]</scope>
    <source>
        <strain evidence="3">MT1</strain>
    </source>
</reference>
<reference evidence="5" key="2">
    <citation type="submission" date="2017-01" db="EMBL/GenBank/DDBJ databases">
        <authorList>
            <person name="Poblete-Castro I."/>
        </authorList>
    </citation>
    <scope>NUCLEOTIDE SEQUENCE [LARGE SCALE GENOMIC DNA]</scope>
    <source>
        <strain evidence="5">DSM 18361 / CCUG 53116 / MT1</strain>
    </source>
</reference>
<dbReference type="Proteomes" id="UP000460142">
    <property type="component" value="Unassembled WGS sequence"/>
</dbReference>
<organism evidence="4 6">
    <name type="scientific">Pseudomonas reinekei</name>
    <dbReference type="NCBI Taxonomy" id="395598"/>
    <lineage>
        <taxon>Bacteria</taxon>
        <taxon>Pseudomonadati</taxon>
        <taxon>Pseudomonadota</taxon>
        <taxon>Gammaproteobacteria</taxon>
        <taxon>Pseudomonadales</taxon>
        <taxon>Pseudomonadaceae</taxon>
        <taxon>Pseudomonas</taxon>
    </lineage>
</organism>
<dbReference type="RefSeq" id="WP_075948731.1">
    <property type="nucleotide sequence ID" value="NZ_LT629709.1"/>
</dbReference>
<dbReference type="Pfam" id="PF00534">
    <property type="entry name" value="Glycos_transf_1"/>
    <property type="match status" value="1"/>
</dbReference>
<gene>
    <name evidence="3" type="ORF">BVK86_23905</name>
    <name evidence="2" type="ORF">F7R15_24180</name>
    <name evidence="4" type="ORF">SAMN04490202_4421</name>
</gene>
<evidence type="ECO:0000313" key="6">
    <source>
        <dbReference type="Proteomes" id="UP000198549"/>
    </source>
</evidence>
<dbReference type="Proteomes" id="UP000186756">
    <property type="component" value="Unassembled WGS sequence"/>
</dbReference>
<dbReference type="Proteomes" id="UP000198549">
    <property type="component" value="Chromosome I"/>
</dbReference>
<sequence>MTKRAARILVVGKFPPIQGGVSAQVFASVVDLAKAGHTVDVVTNSDEVEINFRCNVSFSDAANLAKRLSMGKVSVYSTTPNGSARAIPQSQFFTEKLYGLGCRLIEQNEYDFIVGWYLAPYGMVAAALATKAKKVLLLCHAGSDAFRLAQHADMSFTIKDTLRSAHRVLTYDHLKIRNQMDLLGVKEEKRIYINATALPEIYFPKTRISPKSVDASTPLTLLHYSKIGEAKGSFDLVRSLTRLSERKLNFQFFCVELGWPTAIEKFKNAVATSETLSKRTKFLAPVPPWEVNTMLSAADLVVCLERKFDIDSHSPKVPREVMAAGSTLIVSREVADKQPFSRSLVNKRTAIVVDDPNDIQQLDCALEMAISNAVLMRSIATQGRFISEAFEGHLPTQTAYATAIGNWWNLSKPAGK</sequence>
<dbReference type="OrthoDB" id="9802525at2"/>
<reference evidence="4 6" key="1">
    <citation type="submission" date="2016-10" db="EMBL/GenBank/DDBJ databases">
        <authorList>
            <person name="de Groot N.N."/>
        </authorList>
    </citation>
    <scope>NUCLEOTIDE SEQUENCE [LARGE SCALE GENOMIC DNA]</scope>
    <source>
        <strain evidence="4 6">BS3776</strain>
    </source>
</reference>
<dbReference type="EMBL" id="LT629709">
    <property type="protein sequence ID" value="SDP47647.1"/>
    <property type="molecule type" value="Genomic_DNA"/>
</dbReference>
<keyword evidence="5" id="KW-1185">Reference proteome</keyword>
<dbReference type="EMBL" id="MSTQ01000019">
    <property type="protein sequence ID" value="OLT99953.1"/>
    <property type="molecule type" value="Genomic_DNA"/>
</dbReference>
<dbReference type="AlphaFoldDB" id="A0A1H0T0K2"/>
<dbReference type="GO" id="GO:0016757">
    <property type="term" value="F:glycosyltransferase activity"/>
    <property type="evidence" value="ECO:0007669"/>
    <property type="project" value="InterPro"/>
</dbReference>
<feature type="domain" description="Glycosyl transferase family 1" evidence="1">
    <location>
        <begin position="206"/>
        <end position="382"/>
    </location>
</feature>